<organism evidence="9 10">
    <name type="scientific">Aspergillus pseudodeflectus</name>
    <dbReference type="NCBI Taxonomy" id="176178"/>
    <lineage>
        <taxon>Eukaryota</taxon>
        <taxon>Fungi</taxon>
        <taxon>Dikarya</taxon>
        <taxon>Ascomycota</taxon>
        <taxon>Pezizomycotina</taxon>
        <taxon>Eurotiomycetes</taxon>
        <taxon>Eurotiomycetidae</taxon>
        <taxon>Eurotiales</taxon>
        <taxon>Aspergillaceae</taxon>
        <taxon>Aspergillus</taxon>
        <taxon>Aspergillus subgen. Nidulantes</taxon>
    </lineage>
</organism>
<feature type="active site" description="Nucleophile" evidence="7">
    <location>
        <position position="292"/>
    </location>
</feature>
<comment type="caution">
    <text evidence="7">Lacks conserved residue(s) required for the propagation of feature annotation.</text>
</comment>
<keyword evidence="10" id="KW-1185">Reference proteome</keyword>
<dbReference type="GO" id="GO:0016787">
    <property type="term" value="F:hydrolase activity"/>
    <property type="evidence" value="ECO:0007669"/>
    <property type="project" value="UniProtKB-KW"/>
</dbReference>
<dbReference type="CDD" id="cd07199">
    <property type="entry name" value="Pat17_PNPLA8_PNPLA9_like"/>
    <property type="match status" value="1"/>
</dbReference>
<dbReference type="PROSITE" id="PS51635">
    <property type="entry name" value="PNPLA"/>
    <property type="match status" value="1"/>
</dbReference>
<dbReference type="EMBL" id="JBFXLR010000024">
    <property type="protein sequence ID" value="KAL2848951.1"/>
    <property type="molecule type" value="Genomic_DNA"/>
</dbReference>
<evidence type="ECO:0000256" key="6">
    <source>
        <dbReference type="ARBA" id="ARBA00023098"/>
    </source>
</evidence>
<name>A0ABR4K9V7_9EURO</name>
<keyword evidence="3 7" id="KW-0378">Hydrolase</keyword>
<dbReference type="Gene3D" id="3.40.1090.10">
    <property type="entry name" value="Cytosolic phospholipase A2 catalytic domain"/>
    <property type="match status" value="1"/>
</dbReference>
<dbReference type="GO" id="GO:0016740">
    <property type="term" value="F:transferase activity"/>
    <property type="evidence" value="ECO:0007669"/>
    <property type="project" value="UniProtKB-KW"/>
</dbReference>
<dbReference type="InterPro" id="IPR013087">
    <property type="entry name" value="Znf_C2H2_type"/>
</dbReference>
<keyword evidence="6 7" id="KW-0443">Lipid metabolism</keyword>
<evidence type="ECO:0000256" key="2">
    <source>
        <dbReference type="ARBA" id="ARBA00022771"/>
    </source>
</evidence>
<evidence type="ECO:0000256" key="4">
    <source>
        <dbReference type="ARBA" id="ARBA00022833"/>
    </source>
</evidence>
<proteinExistence type="predicted"/>
<dbReference type="SUPFAM" id="SSF52151">
    <property type="entry name" value="FabD/lysophospholipase-like"/>
    <property type="match status" value="1"/>
</dbReference>
<dbReference type="InterPro" id="IPR017907">
    <property type="entry name" value="Znf_RING_CS"/>
</dbReference>
<evidence type="ECO:0000259" key="8">
    <source>
        <dbReference type="PROSITE" id="PS51635"/>
    </source>
</evidence>
<dbReference type="PROSITE" id="PS00518">
    <property type="entry name" value="ZF_RING_1"/>
    <property type="match status" value="1"/>
</dbReference>
<dbReference type="InterPro" id="IPR016035">
    <property type="entry name" value="Acyl_Trfase/lysoPLipase"/>
</dbReference>
<keyword evidence="2" id="KW-0863">Zinc-finger</keyword>
<feature type="active site" description="Proton acceptor" evidence="7">
    <location>
        <position position="439"/>
    </location>
</feature>
<comment type="caution">
    <text evidence="9">The sequence shown here is derived from an EMBL/GenBank/DDBJ whole genome shotgun (WGS) entry which is preliminary data.</text>
</comment>
<dbReference type="GeneID" id="98155442"/>
<dbReference type="InterPro" id="IPR002641">
    <property type="entry name" value="PNPLA_dom"/>
</dbReference>
<accession>A0ABR4K9V7</accession>
<dbReference type="PANTHER" id="PTHR24185">
    <property type="entry name" value="CALCIUM-INDEPENDENT PHOSPHOLIPASE A2-GAMMA"/>
    <property type="match status" value="1"/>
</dbReference>
<feature type="domain" description="PNPLA" evidence="8">
    <location>
        <begin position="252"/>
        <end position="453"/>
    </location>
</feature>
<gene>
    <name evidence="9" type="ORF">BJX68DRAFT_238057</name>
</gene>
<feature type="short sequence motif" description="GXSXG" evidence="7">
    <location>
        <begin position="290"/>
        <end position="294"/>
    </location>
</feature>
<reference evidence="9 10" key="1">
    <citation type="submission" date="2024-07" db="EMBL/GenBank/DDBJ databases">
        <title>Section-level genome sequencing and comparative genomics of Aspergillus sections Usti and Cavernicolus.</title>
        <authorList>
            <consortium name="Lawrence Berkeley National Laboratory"/>
            <person name="Nybo J.L."/>
            <person name="Vesth T.C."/>
            <person name="Theobald S."/>
            <person name="Frisvad J.C."/>
            <person name="Larsen T.O."/>
            <person name="Kjaerboelling I."/>
            <person name="Rothschild-Mancinelli K."/>
            <person name="Lyhne E.K."/>
            <person name="Kogle M.E."/>
            <person name="Barry K."/>
            <person name="Clum A."/>
            <person name="Na H."/>
            <person name="Ledsgaard L."/>
            <person name="Lin J."/>
            <person name="Lipzen A."/>
            <person name="Kuo A."/>
            <person name="Riley R."/>
            <person name="Mondo S."/>
            <person name="LaButti K."/>
            <person name="Haridas S."/>
            <person name="Pangalinan J."/>
            <person name="Salamov A.A."/>
            <person name="Simmons B.A."/>
            <person name="Magnuson J.K."/>
            <person name="Chen J."/>
            <person name="Drula E."/>
            <person name="Henrissat B."/>
            <person name="Wiebenga A."/>
            <person name="Lubbers R.J."/>
            <person name="Gomes A.C."/>
            <person name="Macurrencykelacurrency M.R."/>
            <person name="Stajich J."/>
            <person name="Grigoriev I.V."/>
            <person name="Mortensen U.H."/>
            <person name="De vries R.P."/>
            <person name="Baker S.E."/>
            <person name="Andersen M.R."/>
        </authorList>
    </citation>
    <scope>NUCLEOTIDE SEQUENCE [LARGE SCALE GENOMIC DNA]</scope>
    <source>
        <strain evidence="9 10">CBS 756.74</strain>
    </source>
</reference>
<evidence type="ECO:0000256" key="7">
    <source>
        <dbReference type="PROSITE-ProRule" id="PRU01161"/>
    </source>
</evidence>
<sequence>MEALYMGLGSELANQLRHAKATRERNQVLFSAEHLNAFFESALLHIPRLHQPFDFIKWSRKSQPVDGAFAYHISRFATASHQARLLYPNTAKHIASAILLDAYPDNMHRFPPSAVFHSLYKRACEVAFRDCYTVESLAGSQCQIIEDYLNELFNQMVTEGIPAWQIHKRNIQPWQAHWIPIRSTRTCFWCLRRDPEHCQACGHMICDTCARTFGNPSSQIEHEYDIHQCILCGGSNPLTIRLKPPTAAARVLSIDGGGTRAVIPLTVLEILQEMIGPDIALPDLIDLYMGTSSGGIVSLTLAMLDISISECKSLFRTLARNVFSTNHRKRFLPSWVTDGRYNSEALEEILKAHFGETRRLLDEPRSRVSSKKVAVTVSSVNRGEPSIFTNYNGGVPAGKNYERLDPVDDPFVWQVARATAAAPAYFSTSTFTGLGSFQDGGIRGHNNPINLAMLEAKRIWRTTQTPDVVIFWNRI</sequence>
<evidence type="ECO:0000256" key="5">
    <source>
        <dbReference type="ARBA" id="ARBA00022963"/>
    </source>
</evidence>
<keyword evidence="5 7" id="KW-0442">Lipid degradation</keyword>
<protein>
    <submittedName>
        <fullName evidence="9">Acyl transferase/acyl hydrolase/lysophospholipase</fullName>
    </submittedName>
</protein>
<dbReference type="PANTHER" id="PTHR24185:SF1">
    <property type="entry name" value="CALCIUM-INDEPENDENT PHOSPHOLIPASE A2-GAMMA"/>
    <property type="match status" value="1"/>
</dbReference>
<evidence type="ECO:0000313" key="10">
    <source>
        <dbReference type="Proteomes" id="UP001610444"/>
    </source>
</evidence>
<dbReference type="PROSITE" id="PS00028">
    <property type="entry name" value="ZINC_FINGER_C2H2_1"/>
    <property type="match status" value="1"/>
</dbReference>
<evidence type="ECO:0000256" key="1">
    <source>
        <dbReference type="ARBA" id="ARBA00022723"/>
    </source>
</evidence>
<evidence type="ECO:0000313" key="9">
    <source>
        <dbReference type="EMBL" id="KAL2848951.1"/>
    </source>
</evidence>
<keyword evidence="1" id="KW-0479">Metal-binding</keyword>
<evidence type="ECO:0000256" key="3">
    <source>
        <dbReference type="ARBA" id="ARBA00022801"/>
    </source>
</evidence>
<keyword evidence="4" id="KW-0862">Zinc</keyword>
<dbReference type="RefSeq" id="XP_070898486.1">
    <property type="nucleotide sequence ID" value="XM_071040278.1"/>
</dbReference>
<feature type="short sequence motif" description="DGA/G" evidence="7">
    <location>
        <begin position="439"/>
        <end position="441"/>
    </location>
</feature>
<dbReference type="Proteomes" id="UP001610444">
    <property type="component" value="Unassembled WGS sequence"/>
</dbReference>
<dbReference type="Pfam" id="PF01734">
    <property type="entry name" value="Patatin"/>
    <property type="match status" value="1"/>
</dbReference>
<keyword evidence="9" id="KW-0808">Transferase</keyword>